<dbReference type="PANTHER" id="PTHR42085:SF1">
    <property type="entry name" value="F-BOX DOMAIN-CONTAINING PROTEIN"/>
    <property type="match status" value="1"/>
</dbReference>
<proteinExistence type="predicted"/>
<gene>
    <name evidence="1" type="ORF">B0A48_11174</name>
</gene>
<name>A0A1V8SV27_9PEZI</name>
<sequence>MLECSERYLVDYAACSTIELQRFVADRGIREGHNITQNTERATLEQLLLAEDESPRCGRFFDLPQEVRDQIYEYYFAGFRDDHVSIWPTRGPSELRRARRSPALIPAGTIADFPPLVYVSRQLRAETLPMFWSKYEVHAGLSASHGISMGFVTSYSQHSARWKPATRNTFRLAASHGMLGWLRGLHVDFEYAWSYVDLPMTVTRSKLIVDFKQGTLRLRGDSLLESPITDIAGGLSDLLTPILERIAANPSGGAKVSVWFGDRVVALIAARGHLVSSHATRQLHSD</sequence>
<comment type="caution">
    <text evidence="1">The sequence shown here is derived from an EMBL/GenBank/DDBJ whole genome shotgun (WGS) entry which is preliminary data.</text>
</comment>
<dbReference type="InParanoid" id="A0A1V8SV27"/>
<accession>A0A1V8SV27</accession>
<dbReference type="PANTHER" id="PTHR42085">
    <property type="entry name" value="F-BOX DOMAIN-CONTAINING PROTEIN"/>
    <property type="match status" value="1"/>
</dbReference>
<evidence type="ECO:0000313" key="1">
    <source>
        <dbReference type="EMBL" id="OQO02891.1"/>
    </source>
</evidence>
<reference evidence="2" key="1">
    <citation type="submission" date="2017-03" db="EMBL/GenBank/DDBJ databases">
        <title>Genomes of endolithic fungi from Antarctica.</title>
        <authorList>
            <person name="Coleine C."/>
            <person name="Masonjones S."/>
            <person name="Stajich J.E."/>
        </authorList>
    </citation>
    <scope>NUCLEOTIDE SEQUENCE [LARGE SCALE GENOMIC DNA]</scope>
    <source>
        <strain evidence="2">CCFEE 5527</strain>
    </source>
</reference>
<keyword evidence="2" id="KW-1185">Reference proteome</keyword>
<evidence type="ECO:0008006" key="3">
    <source>
        <dbReference type="Google" id="ProtNLM"/>
    </source>
</evidence>
<protein>
    <recommendedName>
        <fullName evidence="3">F-box domain-containing protein</fullName>
    </recommendedName>
</protein>
<dbReference type="InterPro" id="IPR038883">
    <property type="entry name" value="AN11006-like"/>
</dbReference>
<dbReference type="EMBL" id="NAJO01000026">
    <property type="protein sequence ID" value="OQO02891.1"/>
    <property type="molecule type" value="Genomic_DNA"/>
</dbReference>
<dbReference type="OrthoDB" id="62952at2759"/>
<dbReference type="Proteomes" id="UP000192596">
    <property type="component" value="Unassembled WGS sequence"/>
</dbReference>
<dbReference type="AlphaFoldDB" id="A0A1V8SV27"/>
<organism evidence="1 2">
    <name type="scientific">Cryoendolithus antarcticus</name>
    <dbReference type="NCBI Taxonomy" id="1507870"/>
    <lineage>
        <taxon>Eukaryota</taxon>
        <taxon>Fungi</taxon>
        <taxon>Dikarya</taxon>
        <taxon>Ascomycota</taxon>
        <taxon>Pezizomycotina</taxon>
        <taxon>Dothideomycetes</taxon>
        <taxon>Dothideomycetidae</taxon>
        <taxon>Cladosporiales</taxon>
        <taxon>Cladosporiaceae</taxon>
        <taxon>Cryoendolithus</taxon>
    </lineage>
</organism>
<evidence type="ECO:0000313" key="2">
    <source>
        <dbReference type="Proteomes" id="UP000192596"/>
    </source>
</evidence>